<name>A0A067N2R5_BOTB1</name>
<evidence type="ECO:0000313" key="2">
    <source>
        <dbReference type="EMBL" id="KDQ18066.1"/>
    </source>
</evidence>
<proteinExistence type="predicted"/>
<gene>
    <name evidence="2" type="ORF">BOTBODRAFT_548563</name>
</gene>
<feature type="chain" id="PRO_5001641837" description="Secreted protein" evidence="1">
    <location>
        <begin position="25"/>
        <end position="126"/>
    </location>
</feature>
<evidence type="ECO:0008006" key="4">
    <source>
        <dbReference type="Google" id="ProtNLM"/>
    </source>
</evidence>
<keyword evidence="1" id="KW-0732">Signal</keyword>
<dbReference type="EMBL" id="KL198022">
    <property type="protein sequence ID" value="KDQ18066.1"/>
    <property type="molecule type" value="Genomic_DNA"/>
</dbReference>
<dbReference type="InParanoid" id="A0A067N2R5"/>
<organism evidence="2 3">
    <name type="scientific">Botryobasidium botryosum (strain FD-172 SS1)</name>
    <dbReference type="NCBI Taxonomy" id="930990"/>
    <lineage>
        <taxon>Eukaryota</taxon>
        <taxon>Fungi</taxon>
        <taxon>Dikarya</taxon>
        <taxon>Basidiomycota</taxon>
        <taxon>Agaricomycotina</taxon>
        <taxon>Agaricomycetes</taxon>
        <taxon>Cantharellales</taxon>
        <taxon>Botryobasidiaceae</taxon>
        <taxon>Botryobasidium</taxon>
    </lineage>
</organism>
<evidence type="ECO:0000313" key="3">
    <source>
        <dbReference type="Proteomes" id="UP000027195"/>
    </source>
</evidence>
<evidence type="ECO:0000256" key="1">
    <source>
        <dbReference type="SAM" id="SignalP"/>
    </source>
</evidence>
<protein>
    <recommendedName>
        <fullName evidence="4">Secreted protein</fullName>
    </recommendedName>
</protein>
<dbReference type="AlphaFoldDB" id="A0A067N2R5"/>
<feature type="signal peptide" evidence="1">
    <location>
        <begin position="1"/>
        <end position="24"/>
    </location>
</feature>
<keyword evidence="3" id="KW-1185">Reference proteome</keyword>
<reference evidence="3" key="1">
    <citation type="journal article" date="2014" name="Proc. Natl. Acad. Sci. U.S.A.">
        <title>Extensive sampling of basidiomycete genomes demonstrates inadequacy of the white-rot/brown-rot paradigm for wood decay fungi.</title>
        <authorList>
            <person name="Riley R."/>
            <person name="Salamov A.A."/>
            <person name="Brown D.W."/>
            <person name="Nagy L.G."/>
            <person name="Floudas D."/>
            <person name="Held B.W."/>
            <person name="Levasseur A."/>
            <person name="Lombard V."/>
            <person name="Morin E."/>
            <person name="Otillar R."/>
            <person name="Lindquist E.A."/>
            <person name="Sun H."/>
            <person name="LaButti K.M."/>
            <person name="Schmutz J."/>
            <person name="Jabbour D."/>
            <person name="Luo H."/>
            <person name="Baker S.E."/>
            <person name="Pisabarro A.G."/>
            <person name="Walton J.D."/>
            <person name="Blanchette R.A."/>
            <person name="Henrissat B."/>
            <person name="Martin F."/>
            <person name="Cullen D."/>
            <person name="Hibbett D.S."/>
            <person name="Grigoriev I.V."/>
        </authorList>
    </citation>
    <scope>NUCLEOTIDE SEQUENCE [LARGE SCALE GENOMIC DNA]</scope>
    <source>
        <strain evidence="3">FD-172 SS1</strain>
    </source>
</reference>
<accession>A0A067N2R5</accession>
<sequence>MKEKCTARWWLVVVSRVGSQVCLGSCCRCVTKLARSTFNVQLSQLQPRGTSGFFVRSKSDALIFFLCSTVAKAWKFCKKGCAKRPRKMFGGDVWWQGNCPSARSAPLTIVPPPPRAATRKRDDLCL</sequence>
<dbReference type="Proteomes" id="UP000027195">
    <property type="component" value="Unassembled WGS sequence"/>
</dbReference>
<dbReference type="HOGENOM" id="CLU_1981300_0_0_1"/>